<dbReference type="SMR" id="O96522"/>
<organism evidence="1">
    <name type="scientific">Blattella germanica</name>
    <name type="common">German cockroach</name>
    <name type="synonym">Blatta germanica</name>
    <dbReference type="NCBI Taxonomy" id="6973"/>
    <lineage>
        <taxon>Eukaryota</taxon>
        <taxon>Metazoa</taxon>
        <taxon>Ecdysozoa</taxon>
        <taxon>Arthropoda</taxon>
        <taxon>Hexapoda</taxon>
        <taxon>Insecta</taxon>
        <taxon>Pterygota</taxon>
        <taxon>Neoptera</taxon>
        <taxon>Polyneoptera</taxon>
        <taxon>Dictyoptera</taxon>
        <taxon>Blattodea</taxon>
        <taxon>Blaberoidea</taxon>
        <taxon>Blattellidae</taxon>
        <taxon>Blattella</taxon>
    </lineage>
</organism>
<dbReference type="PANTHER" id="PTHR21163">
    <property type="entry name" value="PROTEIN G12"/>
    <property type="match status" value="1"/>
</dbReference>
<dbReference type="InterPro" id="IPR010629">
    <property type="entry name" value="Ins_allergen"/>
</dbReference>
<evidence type="ECO:0000313" key="1">
    <source>
        <dbReference type="EMBL" id="AAD13531.1"/>
    </source>
</evidence>
<protein>
    <submittedName>
        <fullName evidence="1">Major allergen Bla g 1.02</fullName>
    </submittedName>
</protein>
<dbReference type="PANTHER" id="PTHR21163:SF1">
    <property type="entry name" value="PROTEIN G12"/>
    <property type="match status" value="1"/>
</dbReference>
<reference evidence="1" key="1">
    <citation type="journal article" date="1998" name="J. Biol. Chem.">
        <title>Novel allergen structures with tandem amino acid repeats derived from German and American cockroach.</title>
        <authorList>
            <person name="Pomes A."/>
            <person name="Melen E."/>
            <person name="Vailes L.D."/>
            <person name="Retief J.D."/>
            <person name="Arruda L.K."/>
            <person name="Chapman M.D."/>
        </authorList>
    </citation>
    <scope>NUCLEOTIDE SEQUENCE</scope>
</reference>
<dbReference type="Allergome" id="140">
    <property type="allergen name" value="Bla g 1.0201"/>
</dbReference>
<feature type="non-terminal residue" evidence="1">
    <location>
        <position position="1"/>
    </location>
</feature>
<dbReference type="EMBL" id="AF072220">
    <property type="protein sequence ID" value="AAD13531.1"/>
    <property type="molecule type" value="mRNA"/>
</dbReference>
<dbReference type="AlphaFoldDB" id="O96522"/>
<dbReference type="Allergome" id="136">
    <property type="allergen name" value="Bla g 1"/>
</dbReference>
<dbReference type="Pfam" id="PF06757">
    <property type="entry name" value="Ins_allergen_rp"/>
    <property type="match status" value="3"/>
</dbReference>
<sequence>NAIEFLNNIHDLLGIPHIPVTARKHHRRGVGITGLIDDIIAILPVDDLYALFQEKLETSPEFKALYDAIRSPEFQSIVGTLEAMPEYQNLIQKLKDKGVDVDHIIELIHQIFNIVRDTRGLPEDLQDFLALIPTDQVLAIAADYLANDAEVKAAVEYLKSDEFETIVVTVDSLPEFKNFLNFLQTNGLNAIEFLNNIHDLLGIPHIPVTGRKHLRRGVGITGLIDDIIAILPVDDLYALFQEKLETSPEFKALYDAIRSPEFQSIVETLKAMPEYQSLIQKLKDKGVDVDHIIELIHQIFNIVRDTRGLPEDLQDFLALIPIDQILAIAADYLANDAEVQAAVEYLKSDEFETIVVTVDSLPEFKNFLNFLQTNGLNAIEFINNIHDLLGIPHIPATGRKHVRRGVGINGLIDDVIAILPVDELYALFQEKLESSPEFKALYDAIRSPEFQSIVQTLKAMPEYQDLIQRLKDKGVDVDHFIELIKKLFGLSH</sequence>
<reference evidence="1" key="2">
    <citation type="journal article" date="1999" name="J. Allergy Clin. Immunol.">
        <title>Molecular cloning of Per a 1 and definition of the cross-reactive Group 1 cockroach allergens.</title>
        <authorList>
            <person name="Melen E."/>
            <person name="Pomes A."/>
            <person name="Vailes L.D."/>
            <person name="Arruda L.K."/>
            <person name="Chapman M.D."/>
        </authorList>
    </citation>
    <scope>NUCLEOTIDE SEQUENCE</scope>
</reference>
<name>O96522_BLAGE</name>
<proteinExistence type="evidence at transcript level"/>
<accession>O96522</accession>